<evidence type="ECO:0000256" key="6">
    <source>
        <dbReference type="ARBA" id="ARBA00022729"/>
    </source>
</evidence>
<dbReference type="GO" id="GO:0006811">
    <property type="term" value="P:monoatomic ion transport"/>
    <property type="evidence" value="ECO:0007669"/>
    <property type="project" value="UniProtKB-KW"/>
</dbReference>
<accession>A0A0E1VYY7</accession>
<keyword evidence="8" id="KW-0626">Porin</keyword>
<comment type="subcellular location">
    <subcellularLocation>
        <location evidence="1">Cell outer membrane</location>
        <topology evidence="1">Multi-pass membrane protein</topology>
    </subcellularLocation>
</comment>
<dbReference type="Pfam" id="PF13609">
    <property type="entry name" value="Porin_4"/>
    <property type="match status" value="1"/>
</dbReference>
<dbReference type="Gene3D" id="2.40.160.10">
    <property type="entry name" value="Porin"/>
    <property type="match status" value="1"/>
</dbReference>
<dbReference type="CDD" id="cd00342">
    <property type="entry name" value="gram_neg_porins"/>
    <property type="match status" value="1"/>
</dbReference>
<dbReference type="GO" id="GO:0046930">
    <property type="term" value="C:pore complex"/>
    <property type="evidence" value="ECO:0007669"/>
    <property type="project" value="UniProtKB-KW"/>
</dbReference>
<dbReference type="PANTHER" id="PTHR34501:SF9">
    <property type="entry name" value="MAJOR OUTER MEMBRANE PROTEIN P.IA"/>
    <property type="match status" value="1"/>
</dbReference>
<evidence type="ECO:0000256" key="8">
    <source>
        <dbReference type="ARBA" id="ARBA00023114"/>
    </source>
</evidence>
<evidence type="ECO:0000256" key="1">
    <source>
        <dbReference type="ARBA" id="ARBA00004571"/>
    </source>
</evidence>
<dbReference type="HOGENOM" id="CLU_038238_2_0_4"/>
<dbReference type="PROSITE" id="PS51257">
    <property type="entry name" value="PROKAR_LIPOPROTEIN"/>
    <property type="match status" value="1"/>
</dbReference>
<evidence type="ECO:0000256" key="2">
    <source>
        <dbReference type="ARBA" id="ARBA00011233"/>
    </source>
</evidence>
<dbReference type="GO" id="GO:0009279">
    <property type="term" value="C:cell outer membrane"/>
    <property type="evidence" value="ECO:0007669"/>
    <property type="project" value="UniProtKB-SubCell"/>
</dbReference>
<evidence type="ECO:0000313" key="13">
    <source>
        <dbReference type="EMBL" id="EET05266.1"/>
    </source>
</evidence>
<keyword evidence="6 11" id="KW-0732">Signal</keyword>
<feature type="domain" description="Porin" evidence="12">
    <location>
        <begin position="11"/>
        <end position="323"/>
    </location>
</feature>
<feature type="chain" id="PRO_5002388094" evidence="11">
    <location>
        <begin position="21"/>
        <end position="359"/>
    </location>
</feature>
<dbReference type="SUPFAM" id="SSF56935">
    <property type="entry name" value="Porins"/>
    <property type="match status" value="1"/>
</dbReference>
<feature type="signal peptide" evidence="11">
    <location>
        <begin position="1"/>
        <end position="20"/>
    </location>
</feature>
<organism evidence="13">
    <name type="scientific">Burkholderia pseudomallei 1710a</name>
    <dbReference type="NCBI Taxonomy" id="320371"/>
    <lineage>
        <taxon>Bacteria</taxon>
        <taxon>Pseudomonadati</taxon>
        <taxon>Pseudomonadota</taxon>
        <taxon>Betaproteobacteria</taxon>
        <taxon>Burkholderiales</taxon>
        <taxon>Burkholderiaceae</taxon>
        <taxon>Burkholderia</taxon>
        <taxon>pseudomallei group</taxon>
    </lineage>
</organism>
<evidence type="ECO:0000256" key="3">
    <source>
        <dbReference type="ARBA" id="ARBA00022448"/>
    </source>
</evidence>
<comment type="subunit">
    <text evidence="2">Homotrimer.</text>
</comment>
<keyword evidence="3" id="KW-0813">Transport</keyword>
<keyword evidence="7" id="KW-0406">Ion transport</keyword>
<protein>
    <submittedName>
        <fullName evidence="13">Outer membrane porin</fullName>
    </submittedName>
</protein>
<dbReference type="Proteomes" id="UP000001812">
    <property type="component" value="Chromosome II"/>
</dbReference>
<dbReference type="EMBL" id="CM000833">
    <property type="protein sequence ID" value="EET05266.1"/>
    <property type="molecule type" value="Genomic_DNA"/>
</dbReference>
<dbReference type="AlphaFoldDB" id="A0A0E1VYY7"/>
<evidence type="ECO:0000256" key="4">
    <source>
        <dbReference type="ARBA" id="ARBA00022452"/>
    </source>
</evidence>
<dbReference type="GO" id="GO:0015288">
    <property type="term" value="F:porin activity"/>
    <property type="evidence" value="ECO:0007669"/>
    <property type="project" value="UniProtKB-KW"/>
</dbReference>
<sequence>MDKRLSALCGLGLASAGACAQTSVTLYGVADAYVEYATNQADAKGEPAALARMGSGGKSGSRWGIKGTEVLGGGWRAAFRLESGVNLNNGAGTGAGGFDRSAWVGLEHPRWGALRFGRQYTTMFDIMEHYSPTGAYSTLYEPDGAIVGISFRENNVVKYLATAGPLTFEAHYAFSNEPGAFQASAAHGAGFEYTGGALSFAFAYDDVHTPQAGGFAHLRRYAAAAMLTVEATQLIAGAAHGQGNVATPSVVTRYTFWWIGVRQAITPVVQLIGALYAERVRAQNPASPPAARHASGTPQQATLQLNYFVSKTTTLYAATGYARHAALDFDNYNYGFLHYSLAGARAGSAGVAVGVRKLF</sequence>
<dbReference type="RefSeq" id="WP_004529379.1">
    <property type="nucleotide sequence ID" value="NZ_CM000833.1"/>
</dbReference>
<gene>
    <name evidence="13" type="ORF">BURPS1710A_A2213</name>
</gene>
<keyword evidence="4" id="KW-1134">Transmembrane beta strand</keyword>
<name>A0A0E1VYY7_BURPE</name>
<evidence type="ECO:0000256" key="7">
    <source>
        <dbReference type="ARBA" id="ARBA00023065"/>
    </source>
</evidence>
<evidence type="ECO:0000256" key="5">
    <source>
        <dbReference type="ARBA" id="ARBA00022692"/>
    </source>
</evidence>
<dbReference type="InterPro" id="IPR023614">
    <property type="entry name" value="Porin_dom_sf"/>
</dbReference>
<keyword evidence="5" id="KW-0812">Transmembrane</keyword>
<proteinExistence type="predicted"/>
<reference evidence="13" key="1">
    <citation type="submission" date="2009-05" db="EMBL/GenBank/DDBJ databases">
        <authorList>
            <person name="Harkins D.M."/>
            <person name="DeShazer D."/>
            <person name="Woods D.E."/>
            <person name="Brinkac L.M."/>
            <person name="Brown K.A."/>
            <person name="Hung G.C."/>
            <person name="Tuanyok A."/>
            <person name="Zhang B."/>
            <person name="Nierman W.C."/>
        </authorList>
    </citation>
    <scope>NUCLEOTIDE SEQUENCE [LARGE SCALE GENOMIC DNA]</scope>
    <source>
        <strain evidence="13">1710a</strain>
    </source>
</reference>
<evidence type="ECO:0000256" key="10">
    <source>
        <dbReference type="ARBA" id="ARBA00023237"/>
    </source>
</evidence>
<evidence type="ECO:0000256" key="9">
    <source>
        <dbReference type="ARBA" id="ARBA00023136"/>
    </source>
</evidence>
<keyword evidence="10" id="KW-0998">Cell outer membrane</keyword>
<evidence type="ECO:0000259" key="12">
    <source>
        <dbReference type="Pfam" id="PF13609"/>
    </source>
</evidence>
<dbReference type="InterPro" id="IPR050298">
    <property type="entry name" value="Gram-neg_bact_OMP"/>
</dbReference>
<dbReference type="InterPro" id="IPR033900">
    <property type="entry name" value="Gram_neg_porin_domain"/>
</dbReference>
<keyword evidence="9" id="KW-0472">Membrane</keyword>
<evidence type="ECO:0000256" key="11">
    <source>
        <dbReference type="SAM" id="SignalP"/>
    </source>
</evidence>
<dbReference type="PANTHER" id="PTHR34501">
    <property type="entry name" value="PROTEIN YDDL-RELATED"/>
    <property type="match status" value="1"/>
</dbReference>